<dbReference type="Gene3D" id="1.10.357.140">
    <property type="entry name" value="UbiA prenyltransferase"/>
    <property type="match status" value="1"/>
</dbReference>
<keyword evidence="10" id="KW-1185">Reference proteome</keyword>
<dbReference type="Pfam" id="PF01040">
    <property type="entry name" value="UbiA"/>
    <property type="match status" value="1"/>
</dbReference>
<evidence type="ECO:0000256" key="6">
    <source>
        <dbReference type="ARBA" id="ARBA00022989"/>
    </source>
</evidence>
<dbReference type="PANTHER" id="PTHR11048">
    <property type="entry name" value="PRENYLTRANSFERASES"/>
    <property type="match status" value="1"/>
</dbReference>
<dbReference type="InterPro" id="IPR039653">
    <property type="entry name" value="Prenyltransferase"/>
</dbReference>
<dbReference type="InterPro" id="IPR044878">
    <property type="entry name" value="UbiA_sf"/>
</dbReference>
<feature type="transmembrane region" description="Helical" evidence="8">
    <location>
        <begin position="221"/>
        <end position="242"/>
    </location>
</feature>
<sequence>MTLVLQQAKALYGLSRGTQATLSIAQPVIAMLLADDHPAPARLALATAAVLAGFFAVFAVNDLLDAPLDRLRRTRTGPAQGFDLERAGLHPLADGKLPYAAGVVWAVALGAVAVAAFATLGRACVALFLAGAALEVVYCLLARVTPYKFLVSGALVTLGACIGWFAFSGDPDPVRLGLFALWMAAWEMGGRNIPNDLADADEDAELGITTLPTVHGPRRSAQTAFACLVVASAAGIALAVAARPSFGPLGVLGAALSAVFLLLVPGVALLRRPSAATALGLFNRASFQPPCVLAACALALLLR</sequence>
<evidence type="ECO:0008006" key="11">
    <source>
        <dbReference type="Google" id="ProtNLM"/>
    </source>
</evidence>
<evidence type="ECO:0000256" key="8">
    <source>
        <dbReference type="SAM" id="Phobius"/>
    </source>
</evidence>
<keyword evidence="5 8" id="KW-0812">Transmembrane</keyword>
<evidence type="ECO:0000256" key="7">
    <source>
        <dbReference type="ARBA" id="ARBA00023136"/>
    </source>
</evidence>
<evidence type="ECO:0000256" key="4">
    <source>
        <dbReference type="ARBA" id="ARBA00022679"/>
    </source>
</evidence>
<evidence type="ECO:0000256" key="5">
    <source>
        <dbReference type="ARBA" id="ARBA00022692"/>
    </source>
</evidence>
<dbReference type="InterPro" id="IPR000537">
    <property type="entry name" value="UbiA_prenyltransferase"/>
</dbReference>
<protein>
    <recommendedName>
        <fullName evidence="11">Prenyltransferase</fullName>
    </recommendedName>
</protein>
<feature type="transmembrane region" description="Helical" evidence="8">
    <location>
        <begin position="99"/>
        <end position="119"/>
    </location>
</feature>
<reference evidence="10" key="1">
    <citation type="journal article" date="2019" name="Int. J. Syst. Evol. Microbiol.">
        <title>The Global Catalogue of Microorganisms (GCM) 10K type strain sequencing project: providing services to taxonomists for standard genome sequencing and annotation.</title>
        <authorList>
            <consortium name="The Broad Institute Genomics Platform"/>
            <consortium name="The Broad Institute Genome Sequencing Center for Infectious Disease"/>
            <person name="Wu L."/>
            <person name="Ma J."/>
        </authorList>
    </citation>
    <scope>NUCLEOTIDE SEQUENCE [LARGE SCALE GENOMIC DNA]</scope>
    <source>
        <strain evidence="10">JCM 4788</strain>
    </source>
</reference>
<comment type="similarity">
    <text evidence="3">Belongs to the UbiA prenyltransferase family.</text>
</comment>
<feature type="transmembrane region" description="Helical" evidence="8">
    <location>
        <begin position="281"/>
        <end position="302"/>
    </location>
</feature>
<evidence type="ECO:0000256" key="3">
    <source>
        <dbReference type="ARBA" id="ARBA00005985"/>
    </source>
</evidence>
<feature type="transmembrane region" description="Helical" evidence="8">
    <location>
        <begin position="149"/>
        <end position="167"/>
    </location>
</feature>
<feature type="transmembrane region" description="Helical" evidence="8">
    <location>
        <begin position="43"/>
        <end position="64"/>
    </location>
</feature>
<dbReference type="PANTHER" id="PTHR11048:SF28">
    <property type="entry name" value="4-HYDROXYBENZOATE POLYPRENYLTRANSFERASE, MITOCHONDRIAL"/>
    <property type="match status" value="1"/>
</dbReference>
<gene>
    <name evidence="9" type="ORF">GCM10010357_42070</name>
</gene>
<feature type="transmembrane region" description="Helical" evidence="8">
    <location>
        <begin position="249"/>
        <end position="269"/>
    </location>
</feature>
<organism evidence="9 10">
    <name type="scientific">Streptomyces luteireticuli</name>
    <dbReference type="NCBI Taxonomy" id="173858"/>
    <lineage>
        <taxon>Bacteria</taxon>
        <taxon>Bacillati</taxon>
        <taxon>Actinomycetota</taxon>
        <taxon>Actinomycetes</taxon>
        <taxon>Kitasatosporales</taxon>
        <taxon>Streptomycetaceae</taxon>
        <taxon>Streptomyces</taxon>
    </lineage>
</organism>
<evidence type="ECO:0000256" key="2">
    <source>
        <dbReference type="ARBA" id="ARBA00004141"/>
    </source>
</evidence>
<evidence type="ECO:0000256" key="1">
    <source>
        <dbReference type="ARBA" id="ARBA00001946"/>
    </source>
</evidence>
<keyword evidence="4" id="KW-0808">Transferase</keyword>
<keyword evidence="7 8" id="KW-0472">Membrane</keyword>
<feature type="transmembrane region" description="Helical" evidence="8">
    <location>
        <begin position="125"/>
        <end position="142"/>
    </location>
</feature>
<dbReference type="EMBL" id="BAAABX010000048">
    <property type="protein sequence ID" value="GAA0416257.1"/>
    <property type="molecule type" value="Genomic_DNA"/>
</dbReference>
<name>A0ABP3IQ25_9ACTN</name>
<comment type="cofactor">
    <cofactor evidence="1">
        <name>Mg(2+)</name>
        <dbReference type="ChEBI" id="CHEBI:18420"/>
    </cofactor>
</comment>
<dbReference type="Proteomes" id="UP001500879">
    <property type="component" value="Unassembled WGS sequence"/>
</dbReference>
<proteinExistence type="inferred from homology"/>
<accession>A0ABP3IQ25</accession>
<dbReference type="RefSeq" id="WP_344026661.1">
    <property type="nucleotide sequence ID" value="NZ_BAAABX010000048.1"/>
</dbReference>
<comment type="subcellular location">
    <subcellularLocation>
        <location evidence="2">Membrane</location>
        <topology evidence="2">Multi-pass membrane protein</topology>
    </subcellularLocation>
</comment>
<comment type="caution">
    <text evidence="9">The sequence shown here is derived from an EMBL/GenBank/DDBJ whole genome shotgun (WGS) entry which is preliminary data.</text>
</comment>
<evidence type="ECO:0000313" key="10">
    <source>
        <dbReference type="Proteomes" id="UP001500879"/>
    </source>
</evidence>
<evidence type="ECO:0000313" key="9">
    <source>
        <dbReference type="EMBL" id="GAA0416257.1"/>
    </source>
</evidence>
<keyword evidence="6 8" id="KW-1133">Transmembrane helix</keyword>